<keyword evidence="1" id="KW-0812">Transmembrane</keyword>
<dbReference type="EMBL" id="CP157974">
    <property type="protein sequence ID" value="XBT81833.1"/>
    <property type="molecule type" value="Genomic_DNA"/>
</dbReference>
<feature type="transmembrane region" description="Helical" evidence="1">
    <location>
        <begin position="148"/>
        <end position="171"/>
    </location>
</feature>
<organism evidence="2">
    <name type="scientific">Micromonospora sp. HUAS YX12</name>
    <dbReference type="NCBI Taxonomy" id="3156396"/>
    <lineage>
        <taxon>Bacteria</taxon>
        <taxon>Bacillati</taxon>
        <taxon>Actinomycetota</taxon>
        <taxon>Actinomycetes</taxon>
        <taxon>Micromonosporales</taxon>
        <taxon>Micromonosporaceae</taxon>
        <taxon>Micromonospora</taxon>
    </lineage>
</organism>
<dbReference type="InterPro" id="IPR021315">
    <property type="entry name" value="Gap/Sap"/>
</dbReference>
<feature type="transmembrane region" description="Helical" evidence="1">
    <location>
        <begin position="192"/>
        <end position="215"/>
    </location>
</feature>
<feature type="transmembrane region" description="Helical" evidence="1">
    <location>
        <begin position="6"/>
        <end position="28"/>
    </location>
</feature>
<accession>A0AAU7R0B5</accession>
<dbReference type="Pfam" id="PF11139">
    <property type="entry name" value="SfLAP"/>
    <property type="match status" value="1"/>
</dbReference>
<evidence type="ECO:0000256" key="1">
    <source>
        <dbReference type="SAM" id="Phobius"/>
    </source>
</evidence>
<feature type="transmembrane region" description="Helical" evidence="1">
    <location>
        <begin position="115"/>
        <end position="142"/>
    </location>
</feature>
<protein>
    <submittedName>
        <fullName evidence="2">GAP family protein</fullName>
    </submittedName>
</protein>
<keyword evidence="1" id="KW-0472">Membrane</keyword>
<dbReference type="RefSeq" id="WP_349878238.1">
    <property type="nucleotide sequence ID" value="NZ_CP157974.1"/>
</dbReference>
<gene>
    <name evidence="2" type="ORF">ABIH81_30180</name>
</gene>
<reference evidence="2" key="1">
    <citation type="submission" date="2024-06" db="EMBL/GenBank/DDBJ databases">
        <title>Micromonospora sp. strain HUAS YX12 genome sequences.</title>
        <authorList>
            <person name="Mo P."/>
        </authorList>
    </citation>
    <scope>NUCLEOTIDE SEQUENCE</scope>
    <source>
        <strain evidence="2">HUAS YX12</strain>
    </source>
</reference>
<feature type="transmembrane region" description="Helical" evidence="1">
    <location>
        <begin position="35"/>
        <end position="56"/>
    </location>
</feature>
<evidence type="ECO:0000313" key="2">
    <source>
        <dbReference type="EMBL" id="XBT81833.1"/>
    </source>
</evidence>
<keyword evidence="1" id="KW-1133">Transmembrane helix</keyword>
<feature type="transmembrane region" description="Helical" evidence="1">
    <location>
        <begin position="76"/>
        <end position="94"/>
    </location>
</feature>
<dbReference type="AlphaFoldDB" id="A0AAU7R0B5"/>
<sequence>MPMLTALPLALEMVAGSKLVGAVVLAAGRHPRRSSVAYLAGVTVGVLGPLTLWYAAFRVVRHTAVHGIGVGGSRKLIDWIVLALLAVLMVITFRRRHRNRPSGWLRRLQDPRPSYAFGLGLVLAVAVPSDELVMASVAGSMAGHGRPWWHLLPFTALTVLLLALPLLTLLLSGGRAERLLPAFRSWTDRHSWLISETVIGIFAAFVVADLASGSFSRP</sequence>
<proteinExistence type="predicted"/>
<name>A0AAU7R0B5_9ACTN</name>